<reference evidence="1" key="1">
    <citation type="submission" date="2024-09" db="EMBL/GenBank/DDBJ databases">
        <authorList>
            <person name="Liu J."/>
        </authorList>
    </citation>
    <scope>NUCLEOTIDE SEQUENCE</scope>
    <source>
        <strain evidence="1">NBU2967</strain>
    </source>
</reference>
<sequence length="109" mass="12286">MEQQKLPNITIAIVLSILGFICCCIAGIPAILLGGIALFLLRNDENKYKLDPEGYSNFSQLKTAKIIAWIVLAIGILYLVMTIYNIQQMGGWDAYIEKAMEMSEQWQNQ</sequence>
<evidence type="ECO:0000313" key="1">
    <source>
        <dbReference type="EMBL" id="MFH6605161.1"/>
    </source>
</evidence>
<protein>
    <submittedName>
        <fullName evidence="1">CCC motif membrane protein</fullName>
    </submittedName>
</protein>
<keyword evidence="2" id="KW-1185">Reference proteome</keyword>
<gene>
    <name evidence="1" type="ORF">ACEZ3G_16875</name>
</gene>
<proteinExistence type="predicted"/>
<comment type="caution">
    <text evidence="1">The sequence shown here is derived from an EMBL/GenBank/DDBJ whole genome shotgun (WGS) entry which is preliminary data.</text>
</comment>
<organism evidence="1 2">
    <name type="scientific">Meishania litoralis</name>
    <dbReference type="NCBI Taxonomy" id="3434685"/>
    <lineage>
        <taxon>Bacteria</taxon>
        <taxon>Pseudomonadati</taxon>
        <taxon>Bacteroidota</taxon>
        <taxon>Flavobacteriia</taxon>
        <taxon>Flavobacteriales</taxon>
        <taxon>Flavobacteriaceae</taxon>
        <taxon>Meishania</taxon>
    </lineage>
</organism>
<accession>A0ACC7LPN3</accession>
<name>A0ACC7LPN3_9FLAO</name>
<evidence type="ECO:0000313" key="2">
    <source>
        <dbReference type="Proteomes" id="UP001595191"/>
    </source>
</evidence>
<dbReference type="Proteomes" id="UP001595191">
    <property type="component" value="Unassembled WGS sequence"/>
</dbReference>
<dbReference type="EMBL" id="JBHFPV010000008">
    <property type="protein sequence ID" value="MFH6605161.1"/>
    <property type="molecule type" value="Genomic_DNA"/>
</dbReference>